<proteinExistence type="predicted"/>
<dbReference type="AlphaFoldDB" id="A0A0A9ABE9"/>
<evidence type="ECO:0000313" key="1">
    <source>
        <dbReference type="EMBL" id="JAD48411.1"/>
    </source>
</evidence>
<organism evidence="1">
    <name type="scientific">Arundo donax</name>
    <name type="common">Giant reed</name>
    <name type="synonym">Donax arundinaceus</name>
    <dbReference type="NCBI Taxonomy" id="35708"/>
    <lineage>
        <taxon>Eukaryota</taxon>
        <taxon>Viridiplantae</taxon>
        <taxon>Streptophyta</taxon>
        <taxon>Embryophyta</taxon>
        <taxon>Tracheophyta</taxon>
        <taxon>Spermatophyta</taxon>
        <taxon>Magnoliopsida</taxon>
        <taxon>Liliopsida</taxon>
        <taxon>Poales</taxon>
        <taxon>Poaceae</taxon>
        <taxon>PACMAD clade</taxon>
        <taxon>Arundinoideae</taxon>
        <taxon>Arundineae</taxon>
        <taxon>Arundo</taxon>
    </lineage>
</organism>
<name>A0A0A9ABE9_ARUDO</name>
<reference evidence="1" key="2">
    <citation type="journal article" date="2015" name="Data Brief">
        <title>Shoot transcriptome of the giant reed, Arundo donax.</title>
        <authorList>
            <person name="Barrero R.A."/>
            <person name="Guerrero F.D."/>
            <person name="Moolhuijzen P."/>
            <person name="Goolsby J.A."/>
            <person name="Tidwell J."/>
            <person name="Bellgard S.E."/>
            <person name="Bellgard M.I."/>
        </authorList>
    </citation>
    <scope>NUCLEOTIDE SEQUENCE</scope>
    <source>
        <tissue evidence="1">Shoot tissue taken approximately 20 cm above the soil surface</tissue>
    </source>
</reference>
<protein>
    <submittedName>
        <fullName evidence="1">Uncharacterized protein</fullName>
    </submittedName>
</protein>
<dbReference type="EMBL" id="GBRH01249484">
    <property type="protein sequence ID" value="JAD48411.1"/>
    <property type="molecule type" value="Transcribed_RNA"/>
</dbReference>
<reference evidence="1" key="1">
    <citation type="submission" date="2014-09" db="EMBL/GenBank/DDBJ databases">
        <authorList>
            <person name="Magalhaes I.L.F."/>
            <person name="Oliveira U."/>
            <person name="Santos F.R."/>
            <person name="Vidigal T.H.D.A."/>
            <person name="Brescovit A.D."/>
            <person name="Santos A.J."/>
        </authorList>
    </citation>
    <scope>NUCLEOTIDE SEQUENCE</scope>
    <source>
        <tissue evidence="1">Shoot tissue taken approximately 20 cm above the soil surface</tissue>
    </source>
</reference>
<sequence>MDRKRKLLTHFSYDMDAISTMQLIYEFICCLHLKYLGHNVV</sequence>
<accession>A0A0A9ABE9</accession>